<evidence type="ECO:0008006" key="4">
    <source>
        <dbReference type="Google" id="ProtNLM"/>
    </source>
</evidence>
<sequence>SETQQELTKLKSELDKKVLFYEEELVRRDASHTTELKNLRKELHDSEGQQLSLNKELLVLKDKLEKAKRERYAVLSP</sequence>
<feature type="non-terminal residue" evidence="2">
    <location>
        <position position="77"/>
    </location>
</feature>
<keyword evidence="3" id="KW-1185">Reference proteome</keyword>
<dbReference type="Proteomes" id="UP001529510">
    <property type="component" value="Unassembled WGS sequence"/>
</dbReference>
<dbReference type="EMBL" id="JAMKFB020000020">
    <property type="protein sequence ID" value="KAL0164279.1"/>
    <property type="molecule type" value="Genomic_DNA"/>
</dbReference>
<feature type="coiled-coil region" evidence="1">
    <location>
        <begin position="36"/>
        <end position="70"/>
    </location>
</feature>
<dbReference type="AlphaFoldDB" id="A0ABD0NQT3"/>
<evidence type="ECO:0000256" key="1">
    <source>
        <dbReference type="SAM" id="Coils"/>
    </source>
</evidence>
<evidence type="ECO:0000313" key="3">
    <source>
        <dbReference type="Proteomes" id="UP001529510"/>
    </source>
</evidence>
<name>A0ABD0NQT3_CIRMR</name>
<organism evidence="2 3">
    <name type="scientific">Cirrhinus mrigala</name>
    <name type="common">Mrigala</name>
    <dbReference type="NCBI Taxonomy" id="683832"/>
    <lineage>
        <taxon>Eukaryota</taxon>
        <taxon>Metazoa</taxon>
        <taxon>Chordata</taxon>
        <taxon>Craniata</taxon>
        <taxon>Vertebrata</taxon>
        <taxon>Euteleostomi</taxon>
        <taxon>Actinopterygii</taxon>
        <taxon>Neopterygii</taxon>
        <taxon>Teleostei</taxon>
        <taxon>Ostariophysi</taxon>
        <taxon>Cypriniformes</taxon>
        <taxon>Cyprinidae</taxon>
        <taxon>Labeoninae</taxon>
        <taxon>Labeonini</taxon>
        <taxon>Cirrhinus</taxon>
    </lineage>
</organism>
<accession>A0ABD0NQT3</accession>
<gene>
    <name evidence="2" type="ORF">M9458_040032</name>
</gene>
<keyword evidence="1" id="KW-0175">Coiled coil</keyword>
<protein>
    <recommendedName>
        <fullName evidence="4">Early endosome antigen 1</fullName>
    </recommendedName>
</protein>
<comment type="caution">
    <text evidence="2">The sequence shown here is derived from an EMBL/GenBank/DDBJ whole genome shotgun (WGS) entry which is preliminary data.</text>
</comment>
<evidence type="ECO:0000313" key="2">
    <source>
        <dbReference type="EMBL" id="KAL0164279.1"/>
    </source>
</evidence>
<reference evidence="2 3" key="1">
    <citation type="submission" date="2024-05" db="EMBL/GenBank/DDBJ databases">
        <title>Genome sequencing and assembly of Indian major carp, Cirrhinus mrigala (Hamilton, 1822).</title>
        <authorList>
            <person name="Mohindra V."/>
            <person name="Chowdhury L.M."/>
            <person name="Lal K."/>
            <person name="Jena J.K."/>
        </authorList>
    </citation>
    <scope>NUCLEOTIDE SEQUENCE [LARGE SCALE GENOMIC DNA]</scope>
    <source>
        <strain evidence="2">CM1030</strain>
        <tissue evidence="2">Blood</tissue>
    </source>
</reference>
<proteinExistence type="predicted"/>
<feature type="non-terminal residue" evidence="2">
    <location>
        <position position="1"/>
    </location>
</feature>